<evidence type="ECO:0000256" key="5">
    <source>
        <dbReference type="ARBA" id="ARBA00022826"/>
    </source>
</evidence>
<evidence type="ECO:0000256" key="2">
    <source>
        <dbReference type="ARBA" id="ARBA00022448"/>
    </source>
</evidence>
<comment type="subcellular location">
    <subcellularLocation>
        <location evidence="1">Membrane</location>
        <topology evidence="1">Multi-pass membrane protein</topology>
    </subcellularLocation>
</comment>
<dbReference type="SUPFAM" id="SSF141571">
    <property type="entry name" value="Pentapeptide repeat-like"/>
    <property type="match status" value="1"/>
</dbReference>
<protein>
    <recommendedName>
        <fullName evidence="12">Potassium channel domain-containing protein</fullName>
    </recommendedName>
</protein>
<evidence type="ECO:0000256" key="7">
    <source>
        <dbReference type="ARBA" id="ARBA00022989"/>
    </source>
</evidence>
<dbReference type="PANTHER" id="PTHR10027:SF10">
    <property type="entry name" value="SLOWPOKE 2, ISOFORM D"/>
    <property type="match status" value="1"/>
</dbReference>
<dbReference type="GO" id="GO:0005267">
    <property type="term" value="F:potassium channel activity"/>
    <property type="evidence" value="ECO:0007669"/>
    <property type="project" value="UniProtKB-KW"/>
</dbReference>
<feature type="transmembrane region" description="Helical" evidence="11">
    <location>
        <begin position="299"/>
        <end position="324"/>
    </location>
</feature>
<evidence type="ECO:0000256" key="11">
    <source>
        <dbReference type="SAM" id="Phobius"/>
    </source>
</evidence>
<gene>
    <name evidence="13" type="ORF">DRF59_01165</name>
</gene>
<dbReference type="InterPro" id="IPR047871">
    <property type="entry name" value="K_chnl_Slo-like"/>
</dbReference>
<dbReference type="Gene3D" id="1.10.287.70">
    <property type="match status" value="1"/>
</dbReference>
<keyword evidence="6" id="KW-0630">Potassium</keyword>
<feature type="transmembrane region" description="Helical" evidence="11">
    <location>
        <begin position="361"/>
        <end position="384"/>
    </location>
</feature>
<dbReference type="GO" id="GO:0016020">
    <property type="term" value="C:membrane"/>
    <property type="evidence" value="ECO:0007669"/>
    <property type="project" value="UniProtKB-SubCell"/>
</dbReference>
<dbReference type="InterPro" id="IPR013099">
    <property type="entry name" value="K_chnl_dom"/>
</dbReference>
<evidence type="ECO:0000256" key="4">
    <source>
        <dbReference type="ARBA" id="ARBA00022692"/>
    </source>
</evidence>
<evidence type="ECO:0000259" key="12">
    <source>
        <dbReference type="Pfam" id="PF07885"/>
    </source>
</evidence>
<evidence type="ECO:0000256" key="8">
    <source>
        <dbReference type="ARBA" id="ARBA00023065"/>
    </source>
</evidence>
<evidence type="ECO:0000256" key="1">
    <source>
        <dbReference type="ARBA" id="ARBA00004141"/>
    </source>
</evidence>
<dbReference type="OrthoDB" id="9799090at2"/>
<feature type="transmembrane region" description="Helical" evidence="11">
    <location>
        <begin position="336"/>
        <end position="355"/>
    </location>
</feature>
<evidence type="ECO:0000313" key="13">
    <source>
        <dbReference type="EMBL" id="REC69503.1"/>
    </source>
</evidence>
<keyword evidence="14" id="KW-1185">Reference proteome</keyword>
<keyword evidence="8" id="KW-0406">Ion transport</keyword>
<evidence type="ECO:0000256" key="6">
    <source>
        <dbReference type="ARBA" id="ARBA00022958"/>
    </source>
</evidence>
<keyword evidence="10" id="KW-0407">Ion channel</keyword>
<dbReference type="Pfam" id="PF00805">
    <property type="entry name" value="Pentapeptide"/>
    <property type="match status" value="1"/>
</dbReference>
<organism evidence="13 14">
    <name type="scientific">Chryseobacterium flavum</name>
    <dbReference type="NCBI Taxonomy" id="415851"/>
    <lineage>
        <taxon>Bacteria</taxon>
        <taxon>Pseudomonadati</taxon>
        <taxon>Bacteroidota</taxon>
        <taxon>Flavobacteriia</taxon>
        <taxon>Flavobacteriales</taxon>
        <taxon>Weeksellaceae</taxon>
        <taxon>Chryseobacterium group</taxon>
        <taxon>Chryseobacterium</taxon>
    </lineage>
</organism>
<keyword evidence="9 11" id="KW-0472">Membrane</keyword>
<dbReference type="Gene3D" id="2.160.20.80">
    <property type="entry name" value="E3 ubiquitin-protein ligase SopA"/>
    <property type="match status" value="1"/>
</dbReference>
<dbReference type="EMBL" id="QNUE01000001">
    <property type="protein sequence ID" value="REC69503.1"/>
    <property type="molecule type" value="Genomic_DNA"/>
</dbReference>
<evidence type="ECO:0000313" key="14">
    <source>
        <dbReference type="Proteomes" id="UP000256769"/>
    </source>
</evidence>
<dbReference type="Pfam" id="PF07885">
    <property type="entry name" value="Ion_trans_2"/>
    <property type="match status" value="1"/>
</dbReference>
<keyword evidence="5" id="KW-0631">Potassium channel</keyword>
<keyword evidence="4 11" id="KW-0812">Transmembrane</keyword>
<comment type="caution">
    <text evidence="13">The sequence shown here is derived from an EMBL/GenBank/DDBJ whole genome shotgun (WGS) entry which is preliminary data.</text>
</comment>
<feature type="domain" description="Potassium channel" evidence="12">
    <location>
        <begin position="311"/>
        <end position="388"/>
    </location>
</feature>
<accession>A0A3D9CUN3</accession>
<dbReference type="InterPro" id="IPR001646">
    <property type="entry name" value="5peptide_repeat"/>
</dbReference>
<keyword evidence="3" id="KW-0633">Potassium transport</keyword>
<keyword evidence="7 11" id="KW-1133">Transmembrane helix</keyword>
<sequence>MRIYDFYKSKLKQHKSFDKDVNISDFWFEKGVNEASDIFFNNGEPDLFGLAVRWESDFGKVCRQKVKDYLLLKSSKRYERKYEGFAPFEYTDIDFTDFTFEYKGVHYNLESFAKSFSTSQISGLADLRGIDLQGIQLDSCIIVNCMFAYADFKDSHFQQLQWKNTTFTNSDFTNARFYSVRMDEHSSINGVNFTNAFVNAIDFNDKNLGDNPIKFNKISYWELLKLSMINLFRPVKDPEIRKHTLFQTNSITGINNSELIPLAYYIKWFQHVYRMVHRYEALPFKIRLQFFFEVLFTKYWQSFSVLGVVSLIINLIFSGVYYFFGNDFIFSKEYTFFDCFYYSIVTFTTLGYGDIHPVGDFGQALVILEVLLGYVTLGLFIYLLSKKIEAKF</sequence>
<dbReference type="AlphaFoldDB" id="A0A3D9CUN3"/>
<evidence type="ECO:0000256" key="10">
    <source>
        <dbReference type="ARBA" id="ARBA00023303"/>
    </source>
</evidence>
<keyword evidence="2" id="KW-0813">Transport</keyword>
<dbReference type="RefSeq" id="WP_115956462.1">
    <property type="nucleotide sequence ID" value="NZ_CBCRVL010000002.1"/>
</dbReference>
<dbReference type="SUPFAM" id="SSF81324">
    <property type="entry name" value="Voltage-gated potassium channels"/>
    <property type="match status" value="1"/>
</dbReference>
<reference evidence="13 14" key="1">
    <citation type="journal article" date="2007" name="Int. J. Syst. Evol. Microbiol.">
        <title>Chryseobacterium flavum sp. nov., isolated from polluted soil.</title>
        <authorList>
            <person name="Zhou Y."/>
            <person name="Dong J."/>
            <person name="Wang X."/>
            <person name="Huang X."/>
            <person name="Zhang K.Y."/>
            <person name="Zhang Y.Q."/>
            <person name="Guo Y.F."/>
            <person name="Lai R."/>
            <person name="Li W.J."/>
        </authorList>
    </citation>
    <scope>NUCLEOTIDE SEQUENCE [LARGE SCALE GENOMIC DNA]</scope>
    <source>
        <strain evidence="13 14">KCTC 12877</strain>
    </source>
</reference>
<name>A0A3D9CUN3_9FLAO</name>
<evidence type="ECO:0000256" key="9">
    <source>
        <dbReference type="ARBA" id="ARBA00023136"/>
    </source>
</evidence>
<dbReference type="PANTHER" id="PTHR10027">
    <property type="entry name" value="CALCIUM-ACTIVATED POTASSIUM CHANNEL ALPHA CHAIN"/>
    <property type="match status" value="1"/>
</dbReference>
<dbReference type="Proteomes" id="UP000256769">
    <property type="component" value="Unassembled WGS sequence"/>
</dbReference>
<proteinExistence type="predicted"/>
<evidence type="ECO:0000256" key="3">
    <source>
        <dbReference type="ARBA" id="ARBA00022538"/>
    </source>
</evidence>